<evidence type="ECO:0000256" key="1">
    <source>
        <dbReference type="ARBA" id="ARBA00022723"/>
    </source>
</evidence>
<comment type="caution">
    <text evidence="8">The sequence shown here is derived from an EMBL/GenBank/DDBJ whole genome shotgun (WGS) entry which is preliminary data.</text>
</comment>
<dbReference type="OrthoDB" id="8062037at2759"/>
<dbReference type="SMART" id="SM00744">
    <property type="entry name" value="RINGv"/>
    <property type="match status" value="1"/>
</dbReference>
<feature type="compositionally biased region" description="Basic and acidic residues" evidence="6">
    <location>
        <begin position="356"/>
        <end position="370"/>
    </location>
</feature>
<reference evidence="9" key="1">
    <citation type="journal article" date="2023" name="Proc. Natl. Acad. Sci. U.S.A.">
        <title>Genomic and structural basis for evolution of tropane alkaloid biosynthesis.</title>
        <authorList>
            <person name="Wanga Y.-J."/>
            <person name="Taina T."/>
            <person name="Yua J.-Y."/>
            <person name="Lia J."/>
            <person name="Xua B."/>
            <person name="Chenc J."/>
            <person name="D'Auriad J.C."/>
            <person name="Huanga J.-P."/>
            <person name="Huanga S.-X."/>
        </authorList>
    </citation>
    <scope>NUCLEOTIDE SEQUENCE [LARGE SCALE GENOMIC DNA]</scope>
    <source>
        <strain evidence="9">cv. KIB-2019</strain>
    </source>
</reference>
<feature type="coiled-coil region" evidence="5">
    <location>
        <begin position="242"/>
        <end position="276"/>
    </location>
</feature>
<dbReference type="InterPro" id="IPR001841">
    <property type="entry name" value="Znf_RING"/>
</dbReference>
<feature type="domain" description="RING-type" evidence="7">
    <location>
        <begin position="8"/>
        <end position="56"/>
    </location>
</feature>
<dbReference type="AlphaFoldDB" id="A0A9Q1LQ46"/>
<proteinExistence type="predicted"/>
<dbReference type="GO" id="GO:0008270">
    <property type="term" value="F:zinc ion binding"/>
    <property type="evidence" value="ECO:0007669"/>
    <property type="project" value="UniProtKB-KW"/>
</dbReference>
<feature type="region of interest" description="Disordered" evidence="6">
    <location>
        <begin position="345"/>
        <end position="376"/>
    </location>
</feature>
<evidence type="ECO:0000256" key="3">
    <source>
        <dbReference type="ARBA" id="ARBA00022833"/>
    </source>
</evidence>
<keyword evidence="2 4" id="KW-0863">Zinc-finger</keyword>
<dbReference type="PANTHER" id="PTHR47344:SF2">
    <property type="entry name" value="E3 UBIQUITIN-PROTEIN LIGASE TRAIP-LIKE"/>
    <property type="match status" value="1"/>
</dbReference>
<keyword evidence="3" id="KW-0862">Zinc</keyword>
<keyword evidence="1" id="KW-0479">Metal-binding</keyword>
<evidence type="ECO:0000256" key="2">
    <source>
        <dbReference type="ARBA" id="ARBA00022771"/>
    </source>
</evidence>
<accession>A0A9Q1LQ46</accession>
<dbReference type="InterPro" id="IPR013083">
    <property type="entry name" value="Znf_RING/FYVE/PHD"/>
</dbReference>
<evidence type="ECO:0000313" key="9">
    <source>
        <dbReference type="Proteomes" id="UP001152561"/>
    </source>
</evidence>
<keyword evidence="5" id="KW-0175">Coiled coil</keyword>
<evidence type="ECO:0000256" key="6">
    <source>
        <dbReference type="SAM" id="MobiDB-lite"/>
    </source>
</evidence>
<sequence length="567" mass="64128">MVGVKTICSICYEDLNPIIEDLQSVTICGHVFHELCLQQWFEYCKNGKKKNCPVCKQACSEENATRLYFQSIGDPNDTNLTQKPRDYGEDHWELRNEVKRLEGKVLRLTSTLEKQLNDLKEVNAELFTCKEELKMEVTLKTEALKQGAAIQQLLHLKSKELHRSTLECTRLQDRNMALAKELATLKLVCDSSLEEEEVLKLASLGNDVNSRETIDVLKKSLVIRNKSYEELMTKCNTLDRKEARSVRKLKKAKEKKNKLKARVQELEMALEGKHKEILRISRASKKNYQGSKEPKVDRCSYENQNMAPAETKADLCIFTSSCDDLSRPRRKRKCKSKDKSILNMAEDIIPSSLHKNSHEKDTSIRNKDGGTSDTSTYLHEVSNQNLHQSFDHKKFVHDSFISTPGPAFGATGGSLVHGSGNKDGVSGSRNCCKNTTENMPPVIILDDDDTDLPPLDDITQHQPSFHIRKETSSAVVLAQPGDSCFSGGLLGPDGTYWHLGKWCKRKADGRGGRIKDLQSIIRHHCMTIMRVFHHSRDTSAAPNQVVPGLKDACKYISFVRRASEYLY</sequence>
<dbReference type="CDD" id="cd16448">
    <property type="entry name" value="RING-H2"/>
    <property type="match status" value="1"/>
</dbReference>
<dbReference type="SMART" id="SM00184">
    <property type="entry name" value="RING"/>
    <property type="match status" value="1"/>
</dbReference>
<organism evidence="8 9">
    <name type="scientific">Anisodus acutangulus</name>
    <dbReference type="NCBI Taxonomy" id="402998"/>
    <lineage>
        <taxon>Eukaryota</taxon>
        <taxon>Viridiplantae</taxon>
        <taxon>Streptophyta</taxon>
        <taxon>Embryophyta</taxon>
        <taxon>Tracheophyta</taxon>
        <taxon>Spermatophyta</taxon>
        <taxon>Magnoliopsida</taxon>
        <taxon>eudicotyledons</taxon>
        <taxon>Gunneridae</taxon>
        <taxon>Pentapetalae</taxon>
        <taxon>asterids</taxon>
        <taxon>lamiids</taxon>
        <taxon>Solanales</taxon>
        <taxon>Solanaceae</taxon>
        <taxon>Solanoideae</taxon>
        <taxon>Hyoscyameae</taxon>
        <taxon>Anisodus</taxon>
    </lineage>
</organism>
<dbReference type="Proteomes" id="UP001152561">
    <property type="component" value="Unassembled WGS sequence"/>
</dbReference>
<dbReference type="SUPFAM" id="SSF57850">
    <property type="entry name" value="RING/U-box"/>
    <property type="match status" value="1"/>
</dbReference>
<dbReference type="InterPro" id="IPR011016">
    <property type="entry name" value="Znf_RING-CH"/>
</dbReference>
<evidence type="ECO:0000313" key="8">
    <source>
        <dbReference type="EMBL" id="KAJ8540058.1"/>
    </source>
</evidence>
<dbReference type="EMBL" id="JAJAGQ010000016">
    <property type="protein sequence ID" value="KAJ8540058.1"/>
    <property type="molecule type" value="Genomic_DNA"/>
</dbReference>
<keyword evidence="9" id="KW-1185">Reference proteome</keyword>
<gene>
    <name evidence="8" type="ORF">K7X08_026447</name>
</gene>
<evidence type="ECO:0000259" key="7">
    <source>
        <dbReference type="PROSITE" id="PS50089"/>
    </source>
</evidence>
<name>A0A9Q1LQ46_9SOLA</name>
<dbReference type="Pfam" id="PF13639">
    <property type="entry name" value="zf-RING_2"/>
    <property type="match status" value="1"/>
</dbReference>
<protein>
    <recommendedName>
        <fullName evidence="7">RING-type domain-containing protein</fullName>
    </recommendedName>
</protein>
<dbReference type="PANTHER" id="PTHR47344">
    <property type="entry name" value="RING ZINC FINGER PROTEIN-RELATED"/>
    <property type="match status" value="1"/>
</dbReference>
<evidence type="ECO:0000256" key="4">
    <source>
        <dbReference type="PROSITE-ProRule" id="PRU00175"/>
    </source>
</evidence>
<feature type="coiled-coil region" evidence="5">
    <location>
        <begin position="98"/>
        <end position="132"/>
    </location>
</feature>
<evidence type="ECO:0000256" key="5">
    <source>
        <dbReference type="SAM" id="Coils"/>
    </source>
</evidence>
<dbReference type="PROSITE" id="PS50089">
    <property type="entry name" value="ZF_RING_2"/>
    <property type="match status" value="1"/>
</dbReference>
<dbReference type="Gene3D" id="3.30.40.10">
    <property type="entry name" value="Zinc/RING finger domain, C3HC4 (zinc finger)"/>
    <property type="match status" value="1"/>
</dbReference>